<keyword evidence="5 8" id="KW-0119">Carbohydrate metabolism</keyword>
<dbReference type="InterPro" id="IPR008965">
    <property type="entry name" value="CBM2/CBM3_carb-bd_dom_sf"/>
</dbReference>
<comment type="catalytic activity">
    <reaction evidence="1 9">
        <text>Endohydrolysis of (1-&gt;4)-beta-D-glucosidic linkages in cellulose, lichenin and cereal beta-D-glucans.</text>
        <dbReference type="EC" id="3.2.1.4"/>
    </reaction>
</comment>
<dbReference type="SUPFAM" id="SSF49384">
    <property type="entry name" value="Carbohydrate-binding domain"/>
    <property type="match status" value="1"/>
</dbReference>
<feature type="compositionally biased region" description="Gly residues" evidence="10">
    <location>
        <begin position="124"/>
        <end position="148"/>
    </location>
</feature>
<feature type="active site" evidence="8">
    <location>
        <position position="558"/>
    </location>
</feature>
<dbReference type="Proteomes" id="UP000507470">
    <property type="component" value="Unassembled WGS sequence"/>
</dbReference>
<dbReference type="InterPro" id="IPR033126">
    <property type="entry name" value="Glyco_hydro_9_Asp/Glu_AS"/>
</dbReference>
<dbReference type="PROSITE" id="PS00698">
    <property type="entry name" value="GH9_3"/>
    <property type="match status" value="1"/>
</dbReference>
<dbReference type="EC" id="3.2.1.4" evidence="9"/>
<sequence>MKELLIVALLACLSNVNAESQGVYITQKWPGGFHGYFIIRPDHTLHGWNATLTLSEGVDKLTIWAADIVSSSAGNTFVIKNKGFSADVAKNDEIKIEFQGDKRGMTNPPSGTIVVGGAGALGSGGTNTGGGGQTGTGTGSGSNIGGGPSLPPYTGQGGSQMKHDYSKAMTLSILFFDAQRSGRLSGTNNPIPWRGDSALGDNGDGHDLSGGWYDAGDHVKFNFPMSYSAHVLGWGLQKFKDAYERAGQLDMMYDMLKWPLDYFLKCWEPNKQTYWVQVGDGHADHGFWGRPEDMHMGRPAFKITPGNPGSDVAGNTASAFAIGAIVWKDKDAGYAGRLLDAAKSIYQFAKSHPGIYSNSVPQAKDFYGSNGWKDEMCEAAAELYKATGDQQYLNDAKQWFSGGTAWGYSWDDKTVGCQLLLWEATQDGQYKAPVEAFVNSYKPGGGVPYTPCGLVYRDKWGSNRYAGNAAFIAVMAAADGIGGADYLKWAMTQINYILGDNNKHISYEIGFGGNFPHKPHHRGASCKPGWCAPEWQNSPNQLNGALVGGPGQNDDYSDNRGDYVKNEVACDYNAAFQGACAGLYHFAINNQLPPSPPSKC</sequence>
<feature type="signal peptide" evidence="9">
    <location>
        <begin position="1"/>
        <end position="18"/>
    </location>
</feature>
<proteinExistence type="inferred from homology"/>
<evidence type="ECO:0000256" key="9">
    <source>
        <dbReference type="RuleBase" id="RU361166"/>
    </source>
</evidence>
<evidence type="ECO:0000256" key="1">
    <source>
        <dbReference type="ARBA" id="ARBA00000966"/>
    </source>
</evidence>
<dbReference type="PANTHER" id="PTHR22298">
    <property type="entry name" value="ENDO-1,4-BETA-GLUCANASE"/>
    <property type="match status" value="1"/>
</dbReference>
<gene>
    <name evidence="13" type="ORF">MCOR_13329</name>
</gene>
<dbReference type="Pfam" id="PF00759">
    <property type="entry name" value="Glyco_hydro_9"/>
    <property type="match status" value="1"/>
</dbReference>
<dbReference type="InterPro" id="IPR012341">
    <property type="entry name" value="6hp_glycosidase-like_sf"/>
</dbReference>
<organism evidence="13 14">
    <name type="scientific">Mytilus coruscus</name>
    <name type="common">Sea mussel</name>
    <dbReference type="NCBI Taxonomy" id="42192"/>
    <lineage>
        <taxon>Eukaryota</taxon>
        <taxon>Metazoa</taxon>
        <taxon>Spiralia</taxon>
        <taxon>Lophotrochozoa</taxon>
        <taxon>Mollusca</taxon>
        <taxon>Bivalvia</taxon>
        <taxon>Autobranchia</taxon>
        <taxon>Pteriomorphia</taxon>
        <taxon>Mytilida</taxon>
        <taxon>Mytiloidea</taxon>
        <taxon>Mytilidae</taxon>
        <taxon>Mytilinae</taxon>
        <taxon>Mytilus</taxon>
    </lineage>
</organism>
<dbReference type="OrthoDB" id="10257085at2759"/>
<evidence type="ECO:0000313" key="13">
    <source>
        <dbReference type="EMBL" id="CAC5376830.1"/>
    </source>
</evidence>
<name>A0A6J8B0N1_MYTCO</name>
<accession>A0A6J8B0N1</accession>
<keyword evidence="7 8" id="KW-0624">Polysaccharide degradation</keyword>
<comment type="similarity">
    <text evidence="2 8 9">Belongs to the glycosyl hydrolase 9 (cellulase E) family.</text>
</comment>
<feature type="active site" evidence="8">
    <location>
        <position position="567"/>
    </location>
</feature>
<dbReference type="AlphaFoldDB" id="A0A6J8B0N1"/>
<evidence type="ECO:0000256" key="3">
    <source>
        <dbReference type="ARBA" id="ARBA00022801"/>
    </source>
</evidence>
<dbReference type="GO" id="GO:0030245">
    <property type="term" value="P:cellulose catabolic process"/>
    <property type="evidence" value="ECO:0007669"/>
    <property type="project" value="UniProtKB-KW"/>
</dbReference>
<dbReference type="InterPro" id="IPR012291">
    <property type="entry name" value="CBM2_carb-bd_dom_sf"/>
</dbReference>
<evidence type="ECO:0000256" key="7">
    <source>
        <dbReference type="ARBA" id="ARBA00023326"/>
    </source>
</evidence>
<dbReference type="Gene3D" id="2.60.40.290">
    <property type="match status" value="1"/>
</dbReference>
<keyword evidence="4 9" id="KW-0136">Cellulose degradation</keyword>
<keyword evidence="3 8" id="KW-0378">Hydrolase</keyword>
<evidence type="ECO:0000256" key="8">
    <source>
        <dbReference type="PROSITE-ProRule" id="PRU10060"/>
    </source>
</evidence>
<dbReference type="GO" id="GO:0030247">
    <property type="term" value="F:polysaccharide binding"/>
    <property type="evidence" value="ECO:0007669"/>
    <property type="project" value="InterPro"/>
</dbReference>
<evidence type="ECO:0000259" key="11">
    <source>
        <dbReference type="Pfam" id="PF00553"/>
    </source>
</evidence>
<evidence type="ECO:0000256" key="4">
    <source>
        <dbReference type="ARBA" id="ARBA00023001"/>
    </source>
</evidence>
<dbReference type="Pfam" id="PF00553">
    <property type="entry name" value="CBM_2"/>
    <property type="match status" value="1"/>
</dbReference>
<dbReference type="InterPro" id="IPR001919">
    <property type="entry name" value="CBD2"/>
</dbReference>
<feature type="region of interest" description="Disordered" evidence="10">
    <location>
        <begin position="124"/>
        <end position="161"/>
    </location>
</feature>
<dbReference type="Gene3D" id="1.50.10.10">
    <property type="match status" value="1"/>
</dbReference>
<evidence type="ECO:0000256" key="6">
    <source>
        <dbReference type="ARBA" id="ARBA00023295"/>
    </source>
</evidence>
<evidence type="ECO:0000256" key="2">
    <source>
        <dbReference type="ARBA" id="ARBA00007072"/>
    </source>
</evidence>
<evidence type="ECO:0000259" key="12">
    <source>
        <dbReference type="Pfam" id="PF00759"/>
    </source>
</evidence>
<feature type="domain" description="Glycoside hydrolase family 9" evidence="12">
    <location>
        <begin position="165"/>
        <end position="579"/>
    </location>
</feature>
<evidence type="ECO:0000256" key="10">
    <source>
        <dbReference type="SAM" id="MobiDB-lite"/>
    </source>
</evidence>
<dbReference type="GO" id="GO:0008810">
    <property type="term" value="F:cellulase activity"/>
    <property type="evidence" value="ECO:0007669"/>
    <property type="project" value="UniProtKB-EC"/>
</dbReference>
<evidence type="ECO:0000256" key="5">
    <source>
        <dbReference type="ARBA" id="ARBA00023277"/>
    </source>
</evidence>
<feature type="chain" id="PRO_5027160408" description="Endoglucanase" evidence="9">
    <location>
        <begin position="19"/>
        <end position="600"/>
    </location>
</feature>
<keyword evidence="14" id="KW-1185">Reference proteome</keyword>
<dbReference type="EMBL" id="CACVKT020002232">
    <property type="protein sequence ID" value="CAC5376830.1"/>
    <property type="molecule type" value="Genomic_DNA"/>
</dbReference>
<evidence type="ECO:0000313" key="14">
    <source>
        <dbReference type="Proteomes" id="UP000507470"/>
    </source>
</evidence>
<keyword evidence="9" id="KW-0732">Signal</keyword>
<reference evidence="13 14" key="1">
    <citation type="submission" date="2020-06" db="EMBL/GenBank/DDBJ databases">
        <authorList>
            <person name="Li R."/>
            <person name="Bekaert M."/>
        </authorList>
    </citation>
    <scope>NUCLEOTIDE SEQUENCE [LARGE SCALE GENOMIC DNA]</scope>
    <source>
        <strain evidence="14">wild</strain>
    </source>
</reference>
<keyword evidence="6 8" id="KW-0326">Glycosidase</keyword>
<dbReference type="SUPFAM" id="SSF48208">
    <property type="entry name" value="Six-hairpin glycosidases"/>
    <property type="match status" value="1"/>
</dbReference>
<dbReference type="InterPro" id="IPR001701">
    <property type="entry name" value="Glyco_hydro_9"/>
</dbReference>
<dbReference type="InterPro" id="IPR008928">
    <property type="entry name" value="6-hairpin_glycosidase_sf"/>
</dbReference>
<protein>
    <recommendedName>
        <fullName evidence="9">Endoglucanase</fullName>
        <ecNumber evidence="9">3.2.1.4</ecNumber>
    </recommendedName>
</protein>
<feature type="domain" description="CBM2" evidence="11">
    <location>
        <begin position="25"/>
        <end position="116"/>
    </location>
</feature>